<dbReference type="EMBL" id="AJJU01000038">
    <property type="protein sequence ID" value="EID72024.1"/>
    <property type="molecule type" value="Genomic_DNA"/>
</dbReference>
<comment type="pathway">
    <text evidence="1 6">Carbohydrate biosynthesis; dTDP-L-rhamnose biosynthesis.</text>
</comment>
<dbReference type="PATRIC" id="fig|946077.3.peg.2665"/>
<organism evidence="8 9">
    <name type="scientific">Imtechella halotolerans K1</name>
    <dbReference type="NCBI Taxonomy" id="946077"/>
    <lineage>
        <taxon>Bacteria</taxon>
        <taxon>Pseudomonadati</taxon>
        <taxon>Bacteroidota</taxon>
        <taxon>Flavobacteriia</taxon>
        <taxon>Flavobacteriales</taxon>
        <taxon>Flavobacteriaceae</taxon>
        <taxon>Imtechella</taxon>
    </lineage>
</organism>
<dbReference type="AlphaFoldDB" id="I0W6K8"/>
<evidence type="ECO:0000256" key="1">
    <source>
        <dbReference type="ARBA" id="ARBA00004781"/>
    </source>
</evidence>
<dbReference type="PANTHER" id="PTHR10491:SF4">
    <property type="entry name" value="METHIONINE ADENOSYLTRANSFERASE 2 SUBUNIT BETA"/>
    <property type="match status" value="1"/>
</dbReference>
<evidence type="ECO:0000313" key="9">
    <source>
        <dbReference type="Proteomes" id="UP000005938"/>
    </source>
</evidence>
<accession>I0W6K8</accession>
<reference evidence="8 9" key="1">
    <citation type="journal article" date="2012" name="J. Bacteriol.">
        <title>Genome Sequence of the Halotolerant Bacterium Imtechella halotolerans K1T.</title>
        <authorList>
            <person name="Kumar S."/>
            <person name="Vikram S."/>
            <person name="Subramanian S."/>
            <person name="Raghava G.P."/>
            <person name="Pinnaka A.K."/>
        </authorList>
    </citation>
    <scope>NUCLEOTIDE SEQUENCE [LARGE SCALE GENOMIC DNA]</scope>
    <source>
        <strain evidence="8 9">K1</strain>
    </source>
</reference>
<dbReference type="SUPFAM" id="SSF51735">
    <property type="entry name" value="NAD(P)-binding Rossmann-fold domains"/>
    <property type="match status" value="1"/>
</dbReference>
<evidence type="ECO:0000259" key="7">
    <source>
        <dbReference type="Pfam" id="PF04321"/>
    </source>
</evidence>
<evidence type="ECO:0000256" key="5">
    <source>
        <dbReference type="ARBA" id="ARBA00048200"/>
    </source>
</evidence>
<dbReference type="InterPro" id="IPR029903">
    <property type="entry name" value="RmlD-like-bd"/>
</dbReference>
<keyword evidence="6" id="KW-0560">Oxidoreductase</keyword>
<keyword evidence="6" id="KW-0521">NADP</keyword>
<dbReference type="eggNOG" id="COG1091">
    <property type="taxonomic scope" value="Bacteria"/>
</dbReference>
<dbReference type="GO" id="GO:0019305">
    <property type="term" value="P:dTDP-rhamnose biosynthetic process"/>
    <property type="evidence" value="ECO:0007669"/>
    <property type="project" value="UniProtKB-UniPathway"/>
</dbReference>
<dbReference type="RefSeq" id="WP_008241455.1">
    <property type="nucleotide sequence ID" value="NZ_AJJU01000038.1"/>
</dbReference>
<dbReference type="Gene3D" id="3.90.25.10">
    <property type="entry name" value="UDP-galactose 4-epimerase, domain 1"/>
    <property type="match status" value="1"/>
</dbReference>
<dbReference type="OrthoDB" id="9803892at2"/>
<sequence>MEKVLVFGAKGQLGSCLQDAIQGSPWQSQTVFYDSSACDVTKEEDLTKAFKEVAPTYVINCAAYTAVDKAEEETLKAFEVNAKAPECMARLCREYNTVLIHISTDFVFDGHQDMPYKEEVIPNPLNVYGTSKWEGEQRISSTWHKHYIIRTSWLYSIYPPNFVHSVLRLAKERNKLTVVADQQGIPTYAPDLAAMLLLVLESKHLPFGIYHYANKGIASWYTFATAILKMAGSNIPVTPITSEQFPAKAIRPKYSVLDTSKIESELALTIPNWEVSLKRCMDRLKESLN</sequence>
<dbReference type="GO" id="GO:0005829">
    <property type="term" value="C:cytosol"/>
    <property type="evidence" value="ECO:0007669"/>
    <property type="project" value="TreeGrafter"/>
</dbReference>
<evidence type="ECO:0000313" key="8">
    <source>
        <dbReference type="EMBL" id="EID72024.1"/>
    </source>
</evidence>
<dbReference type="InterPro" id="IPR036291">
    <property type="entry name" value="NAD(P)-bd_dom_sf"/>
</dbReference>
<proteinExistence type="inferred from homology"/>
<dbReference type="UniPathway" id="UPA00124"/>
<keyword evidence="9" id="KW-1185">Reference proteome</keyword>
<dbReference type="Proteomes" id="UP000005938">
    <property type="component" value="Unassembled WGS sequence"/>
</dbReference>
<dbReference type="EC" id="1.1.1.133" evidence="3 6"/>
<evidence type="ECO:0000256" key="4">
    <source>
        <dbReference type="ARBA" id="ARBA00017099"/>
    </source>
</evidence>
<comment type="catalytic activity">
    <reaction evidence="5">
        <text>dTDP-beta-L-rhamnose + NADP(+) = dTDP-4-dehydro-beta-L-rhamnose + NADPH + H(+)</text>
        <dbReference type="Rhea" id="RHEA:21796"/>
        <dbReference type="ChEBI" id="CHEBI:15378"/>
        <dbReference type="ChEBI" id="CHEBI:57510"/>
        <dbReference type="ChEBI" id="CHEBI:57783"/>
        <dbReference type="ChEBI" id="CHEBI:58349"/>
        <dbReference type="ChEBI" id="CHEBI:62830"/>
        <dbReference type="EC" id="1.1.1.133"/>
    </reaction>
</comment>
<dbReference type="CDD" id="cd05254">
    <property type="entry name" value="dTDP_HR_like_SDR_e"/>
    <property type="match status" value="1"/>
</dbReference>
<comment type="function">
    <text evidence="6">Catalyzes the reduction of dTDP-6-deoxy-L-lyxo-4-hexulose to yield dTDP-L-rhamnose.</text>
</comment>
<dbReference type="Pfam" id="PF04321">
    <property type="entry name" value="RmlD_sub_bind"/>
    <property type="match status" value="1"/>
</dbReference>
<evidence type="ECO:0000256" key="6">
    <source>
        <dbReference type="RuleBase" id="RU364082"/>
    </source>
</evidence>
<name>I0W6K8_9FLAO</name>
<feature type="domain" description="RmlD-like substrate binding" evidence="7">
    <location>
        <begin position="3"/>
        <end position="284"/>
    </location>
</feature>
<dbReference type="GO" id="GO:0008831">
    <property type="term" value="F:dTDP-4-dehydrorhamnose reductase activity"/>
    <property type="evidence" value="ECO:0007669"/>
    <property type="project" value="UniProtKB-EC"/>
</dbReference>
<dbReference type="STRING" id="946077.W5A_13185"/>
<dbReference type="PANTHER" id="PTHR10491">
    <property type="entry name" value="DTDP-4-DEHYDRORHAMNOSE REDUCTASE"/>
    <property type="match status" value="1"/>
</dbReference>
<dbReference type="NCBIfam" id="TIGR01214">
    <property type="entry name" value="rmlD"/>
    <property type="match status" value="1"/>
</dbReference>
<evidence type="ECO:0000256" key="3">
    <source>
        <dbReference type="ARBA" id="ARBA00012929"/>
    </source>
</evidence>
<gene>
    <name evidence="8" type="ORF">W5A_13185</name>
</gene>
<protein>
    <recommendedName>
        <fullName evidence="4 6">dTDP-4-dehydrorhamnose reductase</fullName>
        <ecNumber evidence="3 6">1.1.1.133</ecNumber>
    </recommendedName>
</protein>
<comment type="similarity">
    <text evidence="2 6">Belongs to the dTDP-4-dehydrorhamnose reductase family.</text>
</comment>
<comment type="caution">
    <text evidence="8">The sequence shown here is derived from an EMBL/GenBank/DDBJ whole genome shotgun (WGS) entry which is preliminary data.</text>
</comment>
<dbReference type="InterPro" id="IPR005913">
    <property type="entry name" value="dTDP_dehydrorham_reduct"/>
</dbReference>
<dbReference type="Gene3D" id="3.40.50.720">
    <property type="entry name" value="NAD(P)-binding Rossmann-like Domain"/>
    <property type="match status" value="1"/>
</dbReference>
<evidence type="ECO:0000256" key="2">
    <source>
        <dbReference type="ARBA" id="ARBA00010944"/>
    </source>
</evidence>